<dbReference type="EMBL" id="CAJNXB010001967">
    <property type="protein sequence ID" value="CAF3205409.1"/>
    <property type="molecule type" value="Genomic_DNA"/>
</dbReference>
<dbReference type="Proteomes" id="UP000663848">
    <property type="component" value="Unassembled WGS sequence"/>
</dbReference>
<dbReference type="EMBL" id="CAJNYD010000057">
    <property type="protein sequence ID" value="CAF3200051.1"/>
    <property type="molecule type" value="Genomic_DNA"/>
</dbReference>
<dbReference type="EMBL" id="CAJNYT010005671">
    <property type="protein sequence ID" value="CAF3765119.1"/>
    <property type="molecule type" value="Genomic_DNA"/>
</dbReference>
<dbReference type="SUPFAM" id="SSF47072">
    <property type="entry name" value="Cysteine alpha-hairpin motif"/>
    <property type="match status" value="1"/>
</dbReference>
<evidence type="ECO:0000313" key="11">
    <source>
        <dbReference type="Proteomes" id="UP000663869"/>
    </source>
</evidence>
<dbReference type="Proteomes" id="UP000663862">
    <property type="component" value="Unassembled WGS sequence"/>
</dbReference>
<dbReference type="Proteomes" id="UP000663869">
    <property type="component" value="Unassembled WGS sequence"/>
</dbReference>
<proteinExistence type="predicted"/>
<dbReference type="Proteomes" id="UP000663833">
    <property type="component" value="Unassembled WGS sequence"/>
</dbReference>
<evidence type="ECO:0000313" key="5">
    <source>
        <dbReference type="EMBL" id="CAF3322097.1"/>
    </source>
</evidence>
<sequence length="133" mass="15832">MSSSTDDLNKKRTEDNISYRPGTFRYHDVPPNERRKLFDDRQNELNPCLKESEISNACLMMSGDDYSRCHAQVENYKTCKRFWTAVRNFATVNHLLRNDGFPPLYERPIWKKQLHTWIQTKKLTIPEELKPLI</sequence>
<dbReference type="EMBL" id="CAJOBO010000524">
    <property type="protein sequence ID" value="CAF4240407.1"/>
    <property type="molecule type" value="Genomic_DNA"/>
</dbReference>
<evidence type="ECO:0008006" key="12">
    <source>
        <dbReference type="Google" id="ProtNLM"/>
    </source>
</evidence>
<feature type="region of interest" description="Disordered" evidence="1">
    <location>
        <begin position="1"/>
        <end position="25"/>
    </location>
</feature>
<evidence type="ECO:0000313" key="10">
    <source>
        <dbReference type="EMBL" id="CAF4797086.1"/>
    </source>
</evidence>
<protein>
    <recommendedName>
        <fullName evidence="12">Coiled-coil-helix-coiled-coil-helix domain-containing protein 7</fullName>
    </recommendedName>
</protein>
<reference evidence="5" key="1">
    <citation type="submission" date="2021-02" db="EMBL/GenBank/DDBJ databases">
        <authorList>
            <person name="Nowell W R."/>
        </authorList>
    </citation>
    <scope>NUCLEOTIDE SEQUENCE</scope>
</reference>
<evidence type="ECO:0000313" key="2">
    <source>
        <dbReference type="EMBL" id="CAF3200051.1"/>
    </source>
</evidence>
<evidence type="ECO:0000313" key="7">
    <source>
        <dbReference type="EMBL" id="CAF4240407.1"/>
    </source>
</evidence>
<dbReference type="AlphaFoldDB" id="A0A817TWV5"/>
<name>A0A817TWV5_9BILA</name>
<comment type="caution">
    <text evidence="5">The sequence shown here is derived from an EMBL/GenBank/DDBJ whole genome shotgun (WGS) entry which is preliminary data.</text>
</comment>
<accession>A0A817TWV5</accession>
<gene>
    <name evidence="5" type="ORF">FME351_LOCUS1480</name>
    <name evidence="6" type="ORF">GRG538_LOCUS32173</name>
    <name evidence="7" type="ORF">HFQ381_LOCUS9805</name>
    <name evidence="4" type="ORF">KIK155_LOCUS396</name>
    <name evidence="2" type="ORF">LUA448_LOCUS2152</name>
    <name evidence="9" type="ORF">QYT958_LOCUS12682</name>
    <name evidence="3" type="ORF">TIS948_LOCUS12841</name>
    <name evidence="10" type="ORF">TOA249_LOCUS23114</name>
    <name evidence="8" type="ORF">TSG867_LOCUS4620</name>
</gene>
<evidence type="ECO:0000313" key="8">
    <source>
        <dbReference type="EMBL" id="CAF4275390.1"/>
    </source>
</evidence>
<evidence type="ECO:0000313" key="3">
    <source>
        <dbReference type="EMBL" id="CAF3205409.1"/>
    </source>
</evidence>
<dbReference type="EMBL" id="CAJOBR010001568">
    <property type="protein sequence ID" value="CAF4618304.1"/>
    <property type="molecule type" value="Genomic_DNA"/>
</dbReference>
<dbReference type="EMBL" id="CAJNYV010000009">
    <property type="protein sequence ID" value="CAF3320254.1"/>
    <property type="molecule type" value="Genomic_DNA"/>
</dbReference>
<organism evidence="5 11">
    <name type="scientific">Rotaria socialis</name>
    <dbReference type="NCBI Taxonomy" id="392032"/>
    <lineage>
        <taxon>Eukaryota</taxon>
        <taxon>Metazoa</taxon>
        <taxon>Spiralia</taxon>
        <taxon>Gnathifera</taxon>
        <taxon>Rotifera</taxon>
        <taxon>Eurotatoria</taxon>
        <taxon>Bdelloidea</taxon>
        <taxon>Philodinida</taxon>
        <taxon>Philodinidae</taxon>
        <taxon>Rotaria</taxon>
    </lineage>
</organism>
<dbReference type="Proteomes" id="UP000663851">
    <property type="component" value="Unassembled WGS sequence"/>
</dbReference>
<dbReference type="Proteomes" id="UP000663865">
    <property type="component" value="Unassembled WGS sequence"/>
</dbReference>
<dbReference type="EMBL" id="CAJOBS010002178">
    <property type="protein sequence ID" value="CAF4797086.1"/>
    <property type="molecule type" value="Genomic_DNA"/>
</dbReference>
<evidence type="ECO:0000256" key="1">
    <source>
        <dbReference type="SAM" id="MobiDB-lite"/>
    </source>
</evidence>
<evidence type="ECO:0000313" key="9">
    <source>
        <dbReference type="EMBL" id="CAF4618304.1"/>
    </source>
</evidence>
<dbReference type="EMBL" id="CAJOBQ010000151">
    <property type="protein sequence ID" value="CAF4275390.1"/>
    <property type="molecule type" value="Genomic_DNA"/>
</dbReference>
<evidence type="ECO:0000313" key="6">
    <source>
        <dbReference type="EMBL" id="CAF3765119.1"/>
    </source>
</evidence>
<dbReference type="EMBL" id="CAJNYU010000032">
    <property type="protein sequence ID" value="CAF3322097.1"/>
    <property type="molecule type" value="Genomic_DNA"/>
</dbReference>
<dbReference type="InterPro" id="IPR009069">
    <property type="entry name" value="Cys_alpha_HP_mot_SF"/>
</dbReference>
<dbReference type="Proteomes" id="UP000663838">
    <property type="component" value="Unassembled WGS sequence"/>
</dbReference>
<evidence type="ECO:0000313" key="4">
    <source>
        <dbReference type="EMBL" id="CAF3320254.1"/>
    </source>
</evidence>
<feature type="compositionally biased region" description="Basic and acidic residues" evidence="1">
    <location>
        <begin position="7"/>
        <end position="17"/>
    </location>
</feature>
<dbReference type="Proteomes" id="UP000663872">
    <property type="component" value="Unassembled WGS sequence"/>
</dbReference>
<dbReference type="Proteomes" id="UP000663825">
    <property type="component" value="Unassembled WGS sequence"/>
</dbReference>
<dbReference type="OrthoDB" id="9971592at2759"/>